<evidence type="ECO:0000313" key="1">
    <source>
        <dbReference type="EMBL" id="KAH9480055.1"/>
    </source>
</evidence>
<accession>A0ACB8GWD4</accession>
<dbReference type="Proteomes" id="UP000664032">
    <property type="component" value="Unassembled WGS sequence"/>
</dbReference>
<keyword evidence="2" id="KW-1185">Reference proteome</keyword>
<organism evidence="1 2">
    <name type="scientific">Psilocybe cubensis</name>
    <name type="common">Psychedelic mushroom</name>
    <name type="synonym">Stropharia cubensis</name>
    <dbReference type="NCBI Taxonomy" id="181762"/>
    <lineage>
        <taxon>Eukaryota</taxon>
        <taxon>Fungi</taxon>
        <taxon>Dikarya</taxon>
        <taxon>Basidiomycota</taxon>
        <taxon>Agaricomycotina</taxon>
        <taxon>Agaricomycetes</taxon>
        <taxon>Agaricomycetidae</taxon>
        <taxon>Agaricales</taxon>
        <taxon>Agaricineae</taxon>
        <taxon>Strophariaceae</taxon>
        <taxon>Psilocybe</taxon>
    </lineage>
</organism>
<proteinExistence type="predicted"/>
<reference evidence="1" key="1">
    <citation type="submission" date="2021-10" db="EMBL/GenBank/DDBJ databases">
        <title>Psilocybe cubensis genome.</title>
        <authorList>
            <person name="Mckernan K.J."/>
            <person name="Crawford S."/>
            <person name="Trippe A."/>
            <person name="Kane L.T."/>
            <person name="Mclaughlin S."/>
        </authorList>
    </citation>
    <scope>NUCLEOTIDE SEQUENCE</scope>
    <source>
        <strain evidence="1">MGC-MH-2018</strain>
    </source>
</reference>
<sequence>MLMVDVASGVDASRSLLADSVLVVAGVGVSLTIIAAVVSDSVDGRGRWRGRESGRAFSVLVVAGAAV</sequence>
<evidence type="ECO:0000313" key="2">
    <source>
        <dbReference type="Proteomes" id="UP000664032"/>
    </source>
</evidence>
<dbReference type="EMBL" id="JAFIQS020000006">
    <property type="protein sequence ID" value="KAH9480055.1"/>
    <property type="molecule type" value="Genomic_DNA"/>
</dbReference>
<comment type="caution">
    <text evidence="1">The sequence shown here is derived from an EMBL/GenBank/DDBJ whole genome shotgun (WGS) entry which is preliminary data.</text>
</comment>
<protein>
    <submittedName>
        <fullName evidence="1">Uncharacterized protein</fullName>
    </submittedName>
</protein>
<gene>
    <name evidence="1" type="ORF">JR316_0006652</name>
</gene>
<name>A0ACB8GWD4_PSICU</name>